<evidence type="ECO:0000313" key="3">
    <source>
        <dbReference type="EMBL" id="PZO97145.1"/>
    </source>
</evidence>
<reference evidence="3 4" key="1">
    <citation type="submission" date="2017-11" db="EMBL/GenBank/DDBJ databases">
        <title>Infants hospitalized years apart are colonized by the same room-sourced microbial strains.</title>
        <authorList>
            <person name="Brooks B."/>
            <person name="Olm M.R."/>
            <person name="Firek B.A."/>
            <person name="Baker R."/>
            <person name="Thomas B.C."/>
            <person name="Morowitz M.J."/>
            <person name="Banfield J.F."/>
        </authorList>
    </citation>
    <scope>NUCLEOTIDE SEQUENCE [LARGE SCALE GENOMIC DNA]</scope>
    <source>
        <strain evidence="3">S2_012_000_R3_87</strain>
    </source>
</reference>
<dbReference type="AlphaFoldDB" id="A0A2W5CPZ9"/>
<keyword evidence="2" id="KW-0812">Transmembrane</keyword>
<keyword evidence="2" id="KW-1133">Transmembrane helix</keyword>
<dbReference type="EMBL" id="QFNY01000456">
    <property type="protein sequence ID" value="PZO97145.1"/>
    <property type="molecule type" value="Genomic_DNA"/>
</dbReference>
<accession>A0A2W5CPZ9</accession>
<evidence type="ECO:0000256" key="2">
    <source>
        <dbReference type="SAM" id="Phobius"/>
    </source>
</evidence>
<gene>
    <name evidence="3" type="ORF">DI609_13855</name>
</gene>
<feature type="region of interest" description="Disordered" evidence="1">
    <location>
        <begin position="122"/>
        <end position="171"/>
    </location>
</feature>
<dbReference type="Proteomes" id="UP000249451">
    <property type="component" value="Unassembled WGS sequence"/>
</dbReference>
<organism evidence="3 4">
    <name type="scientific">Corynebacterium urealyticum</name>
    <dbReference type="NCBI Taxonomy" id="43771"/>
    <lineage>
        <taxon>Bacteria</taxon>
        <taxon>Bacillati</taxon>
        <taxon>Actinomycetota</taxon>
        <taxon>Actinomycetes</taxon>
        <taxon>Mycobacteriales</taxon>
        <taxon>Corynebacteriaceae</taxon>
        <taxon>Corynebacterium</taxon>
    </lineage>
</organism>
<proteinExistence type="predicted"/>
<protein>
    <submittedName>
        <fullName evidence="3">Uncharacterized protein</fullName>
    </submittedName>
</protein>
<sequence length="171" mass="18538">MAYSDVRSQYKPIRPAFMGAVATAAVLFVLGKFIGSKDVGYDKLYNLGLALPARLTDSGLQLGDYVVVSGSAFLAWLGLIMIGFGATYAICGAIHEDPYLNSEMEHQQERIRDAERHQADLMGRAQGQQQQQPMGHDPMMGQPGFQQPPGMGYPPQAGYAGNYPPPQAMGQ</sequence>
<name>A0A2W5CPZ9_9CORY</name>
<keyword evidence="2" id="KW-0472">Membrane</keyword>
<feature type="compositionally biased region" description="Low complexity" evidence="1">
    <location>
        <begin position="126"/>
        <end position="161"/>
    </location>
</feature>
<evidence type="ECO:0000313" key="4">
    <source>
        <dbReference type="Proteomes" id="UP000249451"/>
    </source>
</evidence>
<evidence type="ECO:0000256" key="1">
    <source>
        <dbReference type="SAM" id="MobiDB-lite"/>
    </source>
</evidence>
<feature type="transmembrane region" description="Helical" evidence="2">
    <location>
        <begin position="73"/>
        <end position="94"/>
    </location>
</feature>
<feature type="transmembrane region" description="Helical" evidence="2">
    <location>
        <begin position="16"/>
        <end position="35"/>
    </location>
</feature>
<comment type="caution">
    <text evidence="3">The sequence shown here is derived from an EMBL/GenBank/DDBJ whole genome shotgun (WGS) entry which is preliminary data.</text>
</comment>